<dbReference type="InterPro" id="IPR019814">
    <property type="entry name" value="Translation_initiation_fac_3_N"/>
</dbReference>
<dbReference type="SUPFAM" id="SSF54364">
    <property type="entry name" value="Translation initiation factor IF3, N-terminal domain"/>
    <property type="match status" value="1"/>
</dbReference>
<proteinExistence type="inferred from homology"/>
<dbReference type="Gene3D" id="3.30.110.10">
    <property type="entry name" value="Translation initiation factor 3 (IF-3), C-terminal domain"/>
    <property type="match status" value="1"/>
</dbReference>
<keyword evidence="2 4" id="KW-0396">Initiation factor</keyword>
<gene>
    <name evidence="4" type="primary">infC</name>
    <name evidence="8" type="ORF">IAD06_02595</name>
</gene>
<comment type="subunit">
    <text evidence="4">Monomer.</text>
</comment>
<name>A0A9D1GD44_9BACT</name>
<feature type="domain" description="Translation initiation factor 3 N-terminal" evidence="7">
    <location>
        <begin position="13"/>
        <end position="81"/>
    </location>
</feature>
<dbReference type="GO" id="GO:0032790">
    <property type="term" value="P:ribosome disassembly"/>
    <property type="evidence" value="ECO:0007669"/>
    <property type="project" value="TreeGrafter"/>
</dbReference>
<feature type="domain" description="Translation initiation factor 3 C-terminal" evidence="6">
    <location>
        <begin position="88"/>
        <end position="173"/>
    </location>
</feature>
<protein>
    <recommendedName>
        <fullName evidence="4 5">Translation initiation factor IF-3</fullName>
    </recommendedName>
</protein>
<evidence type="ECO:0000256" key="1">
    <source>
        <dbReference type="ARBA" id="ARBA00005439"/>
    </source>
</evidence>
<dbReference type="EMBL" id="DVKT01000019">
    <property type="protein sequence ID" value="HIT38915.1"/>
    <property type="molecule type" value="Genomic_DNA"/>
</dbReference>
<dbReference type="PANTHER" id="PTHR10938:SF0">
    <property type="entry name" value="TRANSLATION INITIATION FACTOR IF-3, MITOCHONDRIAL"/>
    <property type="match status" value="1"/>
</dbReference>
<comment type="similarity">
    <text evidence="1 4">Belongs to the IF-3 family.</text>
</comment>
<comment type="caution">
    <text evidence="8">The sequence shown here is derived from an EMBL/GenBank/DDBJ whole genome shotgun (WGS) entry which is preliminary data.</text>
</comment>
<comment type="subcellular location">
    <subcellularLocation>
        <location evidence="4">Cytoplasm</location>
    </subcellularLocation>
</comment>
<dbReference type="Pfam" id="PF00707">
    <property type="entry name" value="IF3_C"/>
    <property type="match status" value="1"/>
</dbReference>
<dbReference type="NCBIfam" id="TIGR00168">
    <property type="entry name" value="infC"/>
    <property type="match status" value="1"/>
</dbReference>
<dbReference type="GO" id="GO:0016020">
    <property type="term" value="C:membrane"/>
    <property type="evidence" value="ECO:0007669"/>
    <property type="project" value="TreeGrafter"/>
</dbReference>
<comment type="function">
    <text evidence="4">IF-3 binds to the 30S ribosomal subunit and shifts the equilibrium between 70S ribosomes and their 50S and 30S subunits in favor of the free subunits, thus enhancing the availability of 30S subunits on which protein synthesis initiation begins.</text>
</comment>
<dbReference type="Gene3D" id="3.10.20.80">
    <property type="entry name" value="Translation initiation factor 3 (IF-3), N-terminal domain"/>
    <property type="match status" value="1"/>
</dbReference>
<dbReference type="FunFam" id="3.10.20.80:FF:000001">
    <property type="entry name" value="Translation initiation factor IF-3"/>
    <property type="match status" value="1"/>
</dbReference>
<organism evidence="8 9">
    <name type="scientific">Candidatus Caccoplasma intestinavium</name>
    <dbReference type="NCBI Taxonomy" id="2840716"/>
    <lineage>
        <taxon>Bacteria</taxon>
        <taxon>Pseudomonadati</taxon>
        <taxon>Bacteroidota</taxon>
        <taxon>Bacteroidia</taxon>
        <taxon>Bacteroidales</taxon>
        <taxon>Bacteroidaceae</taxon>
        <taxon>Bacteroidaceae incertae sedis</taxon>
        <taxon>Candidatus Caccoplasma</taxon>
    </lineage>
</organism>
<keyword evidence="4" id="KW-0963">Cytoplasm</keyword>
<evidence type="ECO:0000256" key="3">
    <source>
        <dbReference type="ARBA" id="ARBA00022917"/>
    </source>
</evidence>
<reference evidence="8" key="1">
    <citation type="submission" date="2020-10" db="EMBL/GenBank/DDBJ databases">
        <authorList>
            <person name="Gilroy R."/>
        </authorList>
    </citation>
    <scope>NUCLEOTIDE SEQUENCE</scope>
    <source>
        <strain evidence="8">21143</strain>
    </source>
</reference>
<dbReference type="HAMAP" id="MF_00080">
    <property type="entry name" value="IF_3"/>
    <property type="match status" value="1"/>
</dbReference>
<dbReference type="Proteomes" id="UP000886722">
    <property type="component" value="Unassembled WGS sequence"/>
</dbReference>
<dbReference type="Pfam" id="PF05198">
    <property type="entry name" value="IF3_N"/>
    <property type="match status" value="1"/>
</dbReference>
<evidence type="ECO:0000259" key="7">
    <source>
        <dbReference type="Pfam" id="PF05198"/>
    </source>
</evidence>
<evidence type="ECO:0000256" key="4">
    <source>
        <dbReference type="HAMAP-Rule" id="MF_00080"/>
    </source>
</evidence>
<dbReference type="GO" id="GO:0003743">
    <property type="term" value="F:translation initiation factor activity"/>
    <property type="evidence" value="ECO:0007669"/>
    <property type="project" value="UniProtKB-UniRule"/>
</dbReference>
<dbReference type="InterPro" id="IPR036788">
    <property type="entry name" value="T_IF-3_C_sf"/>
</dbReference>
<dbReference type="InterPro" id="IPR001288">
    <property type="entry name" value="Translation_initiation_fac_3"/>
</dbReference>
<dbReference type="AlphaFoldDB" id="A0A9D1GD44"/>
<dbReference type="GO" id="GO:0005829">
    <property type="term" value="C:cytosol"/>
    <property type="evidence" value="ECO:0007669"/>
    <property type="project" value="TreeGrafter"/>
</dbReference>
<dbReference type="SUPFAM" id="SSF55200">
    <property type="entry name" value="Translation initiation factor IF3, C-terminal domain"/>
    <property type="match status" value="1"/>
</dbReference>
<evidence type="ECO:0000259" key="6">
    <source>
        <dbReference type="Pfam" id="PF00707"/>
    </source>
</evidence>
<dbReference type="PANTHER" id="PTHR10938">
    <property type="entry name" value="TRANSLATION INITIATION FACTOR IF-3"/>
    <property type="match status" value="1"/>
</dbReference>
<sequence>MPPKKDGVNQYSINERIRAREVRLVGENVEQGVYSTHEALRIAEEQGLDLVEISPNAVPPVCRIIDYQKFLYQQKKRLKEQKAKSTKVVVKEIRFGPQTDDHDYNFKLKHAKGFLEEGAKVKAYVFFKGRSILFKEQGEVLLLRFANDLEDYGKVEQMPVLEGKRMIIMLTPKKK</sequence>
<reference evidence="8" key="2">
    <citation type="journal article" date="2021" name="PeerJ">
        <title>Extensive microbial diversity within the chicken gut microbiome revealed by metagenomics and culture.</title>
        <authorList>
            <person name="Gilroy R."/>
            <person name="Ravi A."/>
            <person name="Getino M."/>
            <person name="Pursley I."/>
            <person name="Horton D.L."/>
            <person name="Alikhan N.F."/>
            <person name="Baker D."/>
            <person name="Gharbi K."/>
            <person name="Hall N."/>
            <person name="Watson M."/>
            <person name="Adriaenssens E.M."/>
            <person name="Foster-Nyarko E."/>
            <person name="Jarju S."/>
            <person name="Secka A."/>
            <person name="Antonio M."/>
            <person name="Oren A."/>
            <person name="Chaudhuri R.R."/>
            <person name="La Ragione R."/>
            <person name="Hildebrand F."/>
            <person name="Pallen M.J."/>
        </authorList>
    </citation>
    <scope>NUCLEOTIDE SEQUENCE</scope>
    <source>
        <strain evidence="8">21143</strain>
    </source>
</reference>
<dbReference type="GO" id="GO:0043022">
    <property type="term" value="F:ribosome binding"/>
    <property type="evidence" value="ECO:0007669"/>
    <property type="project" value="UniProtKB-ARBA"/>
</dbReference>
<evidence type="ECO:0000313" key="9">
    <source>
        <dbReference type="Proteomes" id="UP000886722"/>
    </source>
</evidence>
<accession>A0A9D1GD44</accession>
<dbReference type="InterPro" id="IPR036787">
    <property type="entry name" value="T_IF-3_N_sf"/>
</dbReference>
<evidence type="ECO:0000313" key="8">
    <source>
        <dbReference type="EMBL" id="HIT38915.1"/>
    </source>
</evidence>
<dbReference type="FunFam" id="3.30.110.10:FF:000001">
    <property type="entry name" value="Translation initiation factor IF-3"/>
    <property type="match status" value="1"/>
</dbReference>
<evidence type="ECO:0000256" key="2">
    <source>
        <dbReference type="ARBA" id="ARBA00022540"/>
    </source>
</evidence>
<evidence type="ECO:0000256" key="5">
    <source>
        <dbReference type="NCBIfam" id="TIGR00168"/>
    </source>
</evidence>
<dbReference type="InterPro" id="IPR019815">
    <property type="entry name" value="Translation_initiation_fac_3_C"/>
</dbReference>
<keyword evidence="3 4" id="KW-0648">Protein biosynthesis</keyword>